<evidence type="ECO:0000256" key="5">
    <source>
        <dbReference type="SAM" id="Coils"/>
    </source>
</evidence>
<dbReference type="PROSITE" id="PS51898">
    <property type="entry name" value="TYR_RECOMBINASE"/>
    <property type="match status" value="1"/>
</dbReference>
<dbReference type="InterPro" id="IPR013762">
    <property type="entry name" value="Integrase-like_cat_sf"/>
</dbReference>
<dbReference type="EMBL" id="JAFKDB010000008">
    <property type="protein sequence ID" value="MBN7769732.1"/>
    <property type="molecule type" value="Genomic_DNA"/>
</dbReference>
<dbReference type="PROSITE" id="PS51900">
    <property type="entry name" value="CB"/>
    <property type="match status" value="1"/>
</dbReference>
<evidence type="ECO:0000313" key="9">
    <source>
        <dbReference type="Proteomes" id="UP000664344"/>
    </source>
</evidence>
<keyword evidence="1" id="KW-0229">DNA integration</keyword>
<organism evidence="8 9">
    <name type="scientific">Marinobacter daepoensis</name>
    <dbReference type="NCBI Taxonomy" id="262077"/>
    <lineage>
        <taxon>Bacteria</taxon>
        <taxon>Pseudomonadati</taxon>
        <taxon>Pseudomonadota</taxon>
        <taxon>Gammaproteobacteria</taxon>
        <taxon>Pseudomonadales</taxon>
        <taxon>Marinobacteraceae</taxon>
        <taxon>Marinobacter</taxon>
    </lineage>
</organism>
<evidence type="ECO:0000256" key="2">
    <source>
        <dbReference type="ARBA" id="ARBA00023125"/>
    </source>
</evidence>
<evidence type="ECO:0000259" key="7">
    <source>
        <dbReference type="PROSITE" id="PS51900"/>
    </source>
</evidence>
<evidence type="ECO:0000256" key="1">
    <source>
        <dbReference type="ARBA" id="ARBA00022908"/>
    </source>
</evidence>
<feature type="domain" description="Tyr recombinase" evidence="6">
    <location>
        <begin position="153"/>
        <end position="381"/>
    </location>
</feature>
<comment type="caution">
    <text evidence="8">The sequence shown here is derived from an EMBL/GenBank/DDBJ whole genome shotgun (WGS) entry which is preliminary data.</text>
</comment>
<keyword evidence="9" id="KW-1185">Reference proteome</keyword>
<dbReference type="InterPro" id="IPR050090">
    <property type="entry name" value="Tyrosine_recombinase_XerCD"/>
</dbReference>
<proteinExistence type="predicted"/>
<evidence type="ECO:0000256" key="3">
    <source>
        <dbReference type="ARBA" id="ARBA00023172"/>
    </source>
</evidence>
<name>A0ABS3BE11_9GAMM</name>
<dbReference type="PANTHER" id="PTHR30349:SF64">
    <property type="entry name" value="PROPHAGE INTEGRASE INTD-RELATED"/>
    <property type="match status" value="1"/>
</dbReference>
<keyword evidence="5" id="KW-0175">Coiled coil</keyword>
<protein>
    <submittedName>
        <fullName evidence="8">Site-specific integrase</fullName>
    </submittedName>
</protein>
<dbReference type="InterPro" id="IPR044068">
    <property type="entry name" value="CB"/>
</dbReference>
<dbReference type="PANTHER" id="PTHR30349">
    <property type="entry name" value="PHAGE INTEGRASE-RELATED"/>
    <property type="match status" value="1"/>
</dbReference>
<dbReference type="SUPFAM" id="SSF56349">
    <property type="entry name" value="DNA breaking-rejoining enzymes"/>
    <property type="match status" value="1"/>
</dbReference>
<evidence type="ECO:0000259" key="6">
    <source>
        <dbReference type="PROSITE" id="PS51898"/>
    </source>
</evidence>
<gene>
    <name evidence="8" type="ORF">JYP53_07450</name>
</gene>
<reference evidence="8 9" key="1">
    <citation type="submission" date="2021-02" db="EMBL/GenBank/DDBJ databases">
        <title>PHA producing bacteria isolated from coastal sediment in Guangdong, Shenzhen.</title>
        <authorList>
            <person name="Zheng W."/>
            <person name="Yu S."/>
            <person name="Huang Y."/>
        </authorList>
    </citation>
    <scope>NUCLEOTIDE SEQUENCE [LARGE SCALE GENOMIC DNA]</scope>
    <source>
        <strain evidence="8 9">TN21-5</strain>
    </source>
</reference>
<dbReference type="CDD" id="cd00397">
    <property type="entry name" value="DNA_BRE_C"/>
    <property type="match status" value="1"/>
</dbReference>
<keyword evidence="2 4" id="KW-0238">DNA-binding</keyword>
<sequence>MARVVWTEHQHPVVIAQNGALMQVPTHWLISLTTDGWKESYISDLAGRIVHWLSFLEERSIDAEEAIHDDIIEFRDAEAERVLPGTVNSKLQAVIQFYWWAQKKAFYRPTIVGWRDFYKPDQIYQIEVNAPKANSRNGTDYAIPFLLKVPSKGNPRLITKQQVGELMTSVRNRTENIRRKDADDAIMIHQRRNELMLRWASEGGLRRREVVSLQKSCVPGPQKGSYKKRVEVPITLGTKNSSPRTISVTAELINATNQYIMEERQDIVDQTKADPDSVFVTENGTKMTPGNLSKMVSRCDPGITPHDLRRYAIYRFACHKYLEERLLVKASGDRKKIDEDSIERALTGFAGHNDSGTTFKYYVSLARVATEGAAHLQTIDDEIDALEERIGLLKERKKEVTESM</sequence>
<accession>A0ABS3BE11</accession>
<feature type="domain" description="Core-binding (CB)" evidence="7">
    <location>
        <begin position="19"/>
        <end position="102"/>
    </location>
</feature>
<evidence type="ECO:0000256" key="4">
    <source>
        <dbReference type="PROSITE-ProRule" id="PRU01248"/>
    </source>
</evidence>
<dbReference type="InterPro" id="IPR002104">
    <property type="entry name" value="Integrase_catalytic"/>
</dbReference>
<dbReference type="RefSeq" id="WP_206557138.1">
    <property type="nucleotide sequence ID" value="NZ_JAFKDB010000008.1"/>
</dbReference>
<dbReference type="Proteomes" id="UP000664344">
    <property type="component" value="Unassembled WGS sequence"/>
</dbReference>
<dbReference type="Gene3D" id="1.10.443.10">
    <property type="entry name" value="Intergrase catalytic core"/>
    <property type="match status" value="1"/>
</dbReference>
<evidence type="ECO:0000313" key="8">
    <source>
        <dbReference type="EMBL" id="MBN7769732.1"/>
    </source>
</evidence>
<keyword evidence="3" id="KW-0233">DNA recombination</keyword>
<feature type="coiled-coil region" evidence="5">
    <location>
        <begin position="376"/>
        <end position="403"/>
    </location>
</feature>
<dbReference type="InterPro" id="IPR011010">
    <property type="entry name" value="DNA_brk_join_enz"/>
</dbReference>